<protein>
    <submittedName>
        <fullName evidence="5">Histidine triad protein</fullName>
    </submittedName>
</protein>
<organism evidence="5 6">
    <name type="scientific">Candidatus Magasanikbacteria bacterium GW2011_GWA2_56_11</name>
    <dbReference type="NCBI Taxonomy" id="1619044"/>
    <lineage>
        <taxon>Bacteria</taxon>
        <taxon>Candidatus Magasanikiibacteriota</taxon>
    </lineage>
</organism>
<comment type="caution">
    <text evidence="5">The sequence shown here is derived from an EMBL/GenBank/DDBJ whole genome shotgun (WGS) entry which is preliminary data.</text>
</comment>
<dbReference type="PANTHER" id="PTHR46648:SF1">
    <property type="entry name" value="ADENOSINE 5'-MONOPHOSPHORAMIDASE HNT1"/>
    <property type="match status" value="1"/>
</dbReference>
<dbReference type="InterPro" id="IPR011146">
    <property type="entry name" value="HIT-like"/>
</dbReference>
<evidence type="ECO:0000313" key="6">
    <source>
        <dbReference type="Proteomes" id="UP000033870"/>
    </source>
</evidence>
<accession>A0A0G1YEW3</accession>
<dbReference type="InterPro" id="IPR019808">
    <property type="entry name" value="Histidine_triad_CS"/>
</dbReference>
<feature type="domain" description="HIT" evidence="4">
    <location>
        <begin position="4"/>
        <end position="111"/>
    </location>
</feature>
<evidence type="ECO:0000256" key="2">
    <source>
        <dbReference type="PIRSR" id="PIRSR601310-3"/>
    </source>
</evidence>
<dbReference type="SUPFAM" id="SSF54197">
    <property type="entry name" value="HIT-like"/>
    <property type="match status" value="1"/>
</dbReference>
<dbReference type="InterPro" id="IPR036265">
    <property type="entry name" value="HIT-like_sf"/>
</dbReference>
<dbReference type="InterPro" id="IPR001310">
    <property type="entry name" value="Histidine_triad_HIT"/>
</dbReference>
<feature type="short sequence motif" description="Histidine triad motif" evidence="2 3">
    <location>
        <begin position="96"/>
        <end position="100"/>
    </location>
</feature>
<dbReference type="STRING" id="1619044.UY92_C0014G0086"/>
<evidence type="ECO:0000313" key="5">
    <source>
        <dbReference type="EMBL" id="KKW41761.1"/>
    </source>
</evidence>
<dbReference type="Proteomes" id="UP000033870">
    <property type="component" value="Unassembled WGS sequence"/>
</dbReference>
<dbReference type="AlphaFoldDB" id="A0A0G1YEW3"/>
<feature type="active site" description="Tele-AMP-histidine intermediate" evidence="1">
    <location>
        <position position="98"/>
    </location>
</feature>
<name>A0A0G1YEW3_9BACT</name>
<dbReference type="Gene3D" id="3.30.428.10">
    <property type="entry name" value="HIT-like"/>
    <property type="match status" value="1"/>
</dbReference>
<dbReference type="PROSITE" id="PS51084">
    <property type="entry name" value="HIT_2"/>
    <property type="match status" value="1"/>
</dbReference>
<dbReference type="GO" id="GO:0003824">
    <property type="term" value="F:catalytic activity"/>
    <property type="evidence" value="ECO:0007669"/>
    <property type="project" value="InterPro"/>
</dbReference>
<dbReference type="GO" id="GO:0009117">
    <property type="term" value="P:nucleotide metabolic process"/>
    <property type="evidence" value="ECO:0007669"/>
    <property type="project" value="TreeGrafter"/>
</dbReference>
<proteinExistence type="predicted"/>
<dbReference type="PRINTS" id="PR00332">
    <property type="entry name" value="HISTRIAD"/>
</dbReference>
<dbReference type="PANTHER" id="PTHR46648">
    <property type="entry name" value="HIT FAMILY PROTEIN 1"/>
    <property type="match status" value="1"/>
</dbReference>
<dbReference type="EMBL" id="LCRX01000014">
    <property type="protein sequence ID" value="KKW41761.1"/>
    <property type="molecule type" value="Genomic_DNA"/>
</dbReference>
<gene>
    <name evidence="5" type="ORF">UY92_C0014G0086</name>
</gene>
<sequence>MTCIFCRIVAKEIPNYTVYEDSHALAFLDIQPLAQGHTVIIPKVHAGTLLDLPDSEAAAWSLAVKRALERVDQIIHPDGFNVGLNHGEAAGQAVAHLHMHIIPRFRADGGGSMHSIIEAPSHLPVEEVAKLFA</sequence>
<dbReference type="PROSITE" id="PS00892">
    <property type="entry name" value="HIT_1"/>
    <property type="match status" value="1"/>
</dbReference>
<reference evidence="5 6" key="1">
    <citation type="journal article" date="2015" name="Nature">
        <title>rRNA introns, odd ribosomes, and small enigmatic genomes across a large radiation of phyla.</title>
        <authorList>
            <person name="Brown C.T."/>
            <person name="Hug L.A."/>
            <person name="Thomas B.C."/>
            <person name="Sharon I."/>
            <person name="Castelle C.J."/>
            <person name="Singh A."/>
            <person name="Wilkins M.J."/>
            <person name="Williams K.H."/>
            <person name="Banfield J.F."/>
        </authorList>
    </citation>
    <scope>NUCLEOTIDE SEQUENCE [LARGE SCALE GENOMIC DNA]</scope>
</reference>
<evidence type="ECO:0000256" key="1">
    <source>
        <dbReference type="PIRSR" id="PIRSR601310-1"/>
    </source>
</evidence>
<dbReference type="Pfam" id="PF01230">
    <property type="entry name" value="HIT"/>
    <property type="match status" value="1"/>
</dbReference>
<evidence type="ECO:0000256" key="3">
    <source>
        <dbReference type="PROSITE-ProRule" id="PRU00464"/>
    </source>
</evidence>
<evidence type="ECO:0000259" key="4">
    <source>
        <dbReference type="PROSITE" id="PS51084"/>
    </source>
</evidence>